<sequence>MARPMWKGSVNFGLVNVPIRMYRAVSPRDVRFHQLHAKDKARIRERRICEAEGTEVPYDEIIKGYEISKGVYVTITPEELKALAPKGTYAIDIEDFVPSNDIHPLFYDAHYHLVPETNAARAYALLSQALESSGRIGVGRVVLRTKQYTCAVRPNGPGLMLSLMNSVDEVLPLEQIDGMPSHMPKVNARELATAEQLIESLSAPFDPEKYRDVYREQLEEVLKQKAGGVEIRPSPAAEPEYSAPANLMEALKKSLAAAKRTRDREEEATKPQRATRATRTSGTRRVRSQAAARTARSRKKKS</sequence>
<feature type="region of interest" description="Disordered" evidence="3">
    <location>
        <begin position="255"/>
        <end position="302"/>
    </location>
</feature>
<keyword evidence="2" id="KW-0233">DNA recombination</keyword>
<gene>
    <name evidence="2" type="primary">ku</name>
    <name evidence="5" type="ORF">DB31_6968</name>
</gene>
<dbReference type="OrthoDB" id="9795084at2"/>
<evidence type="ECO:0000313" key="6">
    <source>
        <dbReference type="Proteomes" id="UP000028725"/>
    </source>
</evidence>
<dbReference type="PANTHER" id="PTHR41251:SF1">
    <property type="entry name" value="NON-HOMOLOGOUS END JOINING PROTEIN KU"/>
    <property type="match status" value="1"/>
</dbReference>
<proteinExistence type="inferred from homology"/>
<evidence type="ECO:0000313" key="5">
    <source>
        <dbReference type="EMBL" id="KFE69066.1"/>
    </source>
</evidence>
<dbReference type="AlphaFoldDB" id="A0A085WN03"/>
<keyword evidence="2" id="KW-0234">DNA repair</keyword>
<keyword evidence="2" id="KW-0227">DNA damage</keyword>
<dbReference type="GO" id="GO:0003690">
    <property type="term" value="F:double-stranded DNA binding"/>
    <property type="evidence" value="ECO:0007669"/>
    <property type="project" value="UniProtKB-UniRule"/>
</dbReference>
<comment type="subunit">
    <text evidence="2">Homodimer. Interacts with LigD.</text>
</comment>
<dbReference type="GO" id="GO:0006310">
    <property type="term" value="P:DNA recombination"/>
    <property type="evidence" value="ECO:0007669"/>
    <property type="project" value="UniProtKB-KW"/>
</dbReference>
<reference evidence="5 6" key="1">
    <citation type="submission" date="2014-04" db="EMBL/GenBank/DDBJ databases">
        <title>Genome assembly of Hyalangium minutum DSM 14724.</title>
        <authorList>
            <person name="Sharma G."/>
            <person name="Subramanian S."/>
        </authorList>
    </citation>
    <scope>NUCLEOTIDE SEQUENCE [LARGE SCALE GENOMIC DNA]</scope>
    <source>
        <strain evidence="5 6">DSM 14724</strain>
    </source>
</reference>
<dbReference type="RefSeq" id="WP_044187781.1">
    <property type="nucleotide sequence ID" value="NZ_JMCB01000005.1"/>
</dbReference>
<accession>A0A085WN03</accession>
<dbReference type="STRING" id="394096.DB31_6968"/>
<dbReference type="InterPro" id="IPR006164">
    <property type="entry name" value="DNA_bd_Ku70/Ku80"/>
</dbReference>
<feature type="domain" description="Ku" evidence="4">
    <location>
        <begin position="53"/>
        <end position="181"/>
    </location>
</feature>
<dbReference type="NCBIfam" id="TIGR02772">
    <property type="entry name" value="Ku_bact"/>
    <property type="match status" value="1"/>
</dbReference>
<dbReference type="GO" id="GO:0006303">
    <property type="term" value="P:double-strand break repair via nonhomologous end joining"/>
    <property type="evidence" value="ECO:0007669"/>
    <property type="project" value="UniProtKB-UniRule"/>
</dbReference>
<evidence type="ECO:0000256" key="2">
    <source>
        <dbReference type="HAMAP-Rule" id="MF_01875"/>
    </source>
</evidence>
<dbReference type="SMART" id="SM00559">
    <property type="entry name" value="Ku78"/>
    <property type="match status" value="1"/>
</dbReference>
<evidence type="ECO:0000259" key="4">
    <source>
        <dbReference type="SMART" id="SM00559"/>
    </source>
</evidence>
<dbReference type="EMBL" id="JMCB01000005">
    <property type="protein sequence ID" value="KFE69066.1"/>
    <property type="molecule type" value="Genomic_DNA"/>
</dbReference>
<comment type="similarity">
    <text evidence="2">Belongs to the prokaryotic Ku family.</text>
</comment>
<dbReference type="SUPFAM" id="SSF100939">
    <property type="entry name" value="SPOC domain-like"/>
    <property type="match status" value="1"/>
</dbReference>
<dbReference type="Pfam" id="PF02735">
    <property type="entry name" value="Ku"/>
    <property type="match status" value="1"/>
</dbReference>
<dbReference type="PANTHER" id="PTHR41251">
    <property type="entry name" value="NON-HOMOLOGOUS END JOINING PROTEIN KU"/>
    <property type="match status" value="1"/>
</dbReference>
<organism evidence="5 6">
    <name type="scientific">Hyalangium minutum</name>
    <dbReference type="NCBI Taxonomy" id="394096"/>
    <lineage>
        <taxon>Bacteria</taxon>
        <taxon>Pseudomonadati</taxon>
        <taxon>Myxococcota</taxon>
        <taxon>Myxococcia</taxon>
        <taxon>Myxococcales</taxon>
        <taxon>Cystobacterineae</taxon>
        <taxon>Archangiaceae</taxon>
        <taxon>Hyalangium</taxon>
    </lineage>
</organism>
<feature type="compositionally biased region" description="Basic and acidic residues" evidence="3">
    <location>
        <begin position="260"/>
        <end position="270"/>
    </location>
</feature>
<dbReference type="CDD" id="cd00789">
    <property type="entry name" value="KU_like"/>
    <property type="match status" value="1"/>
</dbReference>
<dbReference type="HAMAP" id="MF_01875">
    <property type="entry name" value="Prokaryotic_Ku"/>
    <property type="match status" value="1"/>
</dbReference>
<keyword evidence="6" id="KW-1185">Reference proteome</keyword>
<dbReference type="InterPro" id="IPR009187">
    <property type="entry name" value="Prok_Ku"/>
</dbReference>
<evidence type="ECO:0000256" key="1">
    <source>
        <dbReference type="ARBA" id="ARBA00023125"/>
    </source>
</evidence>
<name>A0A085WN03_9BACT</name>
<evidence type="ECO:0000256" key="3">
    <source>
        <dbReference type="SAM" id="MobiDB-lite"/>
    </source>
</evidence>
<protein>
    <recommendedName>
        <fullName evidence="2">Non-homologous end joining protein Ku</fullName>
    </recommendedName>
</protein>
<comment type="function">
    <text evidence="2">With LigD forms a non-homologous end joining (NHEJ) DNA repair enzyme, which repairs dsDNA breaks with reduced fidelity. Binds linear dsDNA with 5'- and 3'- overhangs but not closed circular dsDNA nor ssDNA. Recruits and stimulates the ligase activity of LigD.</text>
</comment>
<dbReference type="PIRSF" id="PIRSF006493">
    <property type="entry name" value="Prok_Ku"/>
    <property type="match status" value="1"/>
</dbReference>
<dbReference type="Proteomes" id="UP000028725">
    <property type="component" value="Unassembled WGS sequence"/>
</dbReference>
<dbReference type="Gene3D" id="2.40.290.10">
    <property type="match status" value="1"/>
</dbReference>
<dbReference type="PATRIC" id="fig|394096.3.peg.3013"/>
<keyword evidence="1 2" id="KW-0238">DNA-binding</keyword>
<comment type="caution">
    <text evidence="5">The sequence shown here is derived from an EMBL/GenBank/DDBJ whole genome shotgun (WGS) entry which is preliminary data.</text>
</comment>
<dbReference type="InterPro" id="IPR016194">
    <property type="entry name" value="SPOC-like_C_dom_sf"/>
</dbReference>